<organism evidence="1 2">
    <name type="scientific">Vibrio spartinae</name>
    <dbReference type="NCBI Taxonomy" id="1918945"/>
    <lineage>
        <taxon>Bacteria</taxon>
        <taxon>Pseudomonadati</taxon>
        <taxon>Pseudomonadota</taxon>
        <taxon>Gammaproteobacteria</taxon>
        <taxon>Vibrionales</taxon>
        <taxon>Vibrionaceae</taxon>
        <taxon>Vibrio</taxon>
    </lineage>
</organism>
<dbReference type="EMBL" id="CP046269">
    <property type="protein sequence ID" value="QMV16540.1"/>
    <property type="molecule type" value="Genomic_DNA"/>
</dbReference>
<dbReference type="Proteomes" id="UP000515264">
    <property type="component" value="Chromosome 2"/>
</dbReference>
<gene>
    <name evidence="1" type="ORF">Vspart_03934</name>
</gene>
<proteinExistence type="predicted"/>
<keyword evidence="2" id="KW-1185">Reference proteome</keyword>
<protein>
    <submittedName>
        <fullName evidence="1">Uncharacterized protein</fullName>
    </submittedName>
</protein>
<sequence>MSVLVASHCVNPHSVNLPLGKNNRFVFMQWVIDTVGFVQAYHQ</sequence>
<evidence type="ECO:0000313" key="2">
    <source>
        <dbReference type="Proteomes" id="UP000515264"/>
    </source>
</evidence>
<reference evidence="1 2" key="1">
    <citation type="journal article" date="2020" name="J. Nat. Prod.">
        <title>Genomics-Metabolomics Profiling Disclosed Marine Vibrio spartinae 3.6 as a Producer of a New Branched Side Chain Prodigiosin.</title>
        <authorList>
            <person name="Vitale G.A."/>
            <person name="Sciarretta M."/>
            <person name="Palma Esposito F."/>
            <person name="January G.G."/>
            <person name="Giaccio M."/>
            <person name="Bunk B."/>
            <person name="Sproer C."/>
            <person name="Bajerski F."/>
            <person name="Power D."/>
            <person name="Festa C."/>
            <person name="Monti M.C."/>
            <person name="D'Auria M.V."/>
            <person name="de Pascale D."/>
        </authorList>
    </citation>
    <scope>NUCLEOTIDE SEQUENCE [LARGE SCALE GENOMIC DNA]</scope>
    <source>
        <strain evidence="1 2">3.6</strain>
    </source>
</reference>
<evidence type="ECO:0000313" key="1">
    <source>
        <dbReference type="EMBL" id="QMV16540.1"/>
    </source>
</evidence>
<name>A0ABX6R5A6_9VIBR</name>
<accession>A0ABX6R5A6</accession>